<feature type="compositionally biased region" description="Polar residues" evidence="1">
    <location>
        <begin position="351"/>
        <end position="361"/>
    </location>
</feature>
<feature type="compositionally biased region" description="Basic and acidic residues" evidence="1">
    <location>
        <begin position="57"/>
        <end position="73"/>
    </location>
</feature>
<feature type="region of interest" description="Disordered" evidence="1">
    <location>
        <begin position="348"/>
        <end position="377"/>
    </location>
</feature>
<feature type="compositionally biased region" description="Polar residues" evidence="1">
    <location>
        <begin position="23"/>
        <end position="40"/>
    </location>
</feature>
<feature type="compositionally biased region" description="Basic residues" evidence="1">
    <location>
        <begin position="74"/>
        <end position="93"/>
    </location>
</feature>
<proteinExistence type="predicted"/>
<feature type="compositionally biased region" description="Basic and acidic residues" evidence="1">
    <location>
        <begin position="410"/>
        <end position="429"/>
    </location>
</feature>
<feature type="compositionally biased region" description="Low complexity" evidence="1">
    <location>
        <begin position="398"/>
        <end position="409"/>
    </location>
</feature>
<reference evidence="2" key="1">
    <citation type="submission" date="2020-11" db="EMBL/GenBank/DDBJ databases">
        <authorList>
            <person name="Tran Van P."/>
        </authorList>
    </citation>
    <scope>NUCLEOTIDE SEQUENCE</scope>
</reference>
<feature type="compositionally biased region" description="Low complexity" evidence="1">
    <location>
        <begin position="430"/>
        <end position="446"/>
    </location>
</feature>
<feature type="region of interest" description="Disordered" evidence="1">
    <location>
        <begin position="505"/>
        <end position="535"/>
    </location>
</feature>
<feature type="region of interest" description="Disordered" evidence="1">
    <location>
        <begin position="20"/>
        <end position="151"/>
    </location>
</feature>
<evidence type="ECO:0000313" key="2">
    <source>
        <dbReference type="EMBL" id="CAD7224445.1"/>
    </source>
</evidence>
<sequence>MITTRLQYIEEMRNLQEMHQELQRQMSTGSTTRSQQSAGTDSGGNLIPDSPLSTSDRLIREGSFESLAKDRDDRKKKRTLGFRRKLLKSRGRSKSMESTGELAHVEGPGGSAADLPKRSPSPVRFTFTFDGADPEAAPTTPQHDEAKGSKVSKWSKVKEAFKWEKLSEAHHLRQSADNVCSRRSLPSPARPPPAAQGLPPRRSAVDSAAPPSNVDGMNLFQTASASRELRVGNTLLHKGSSLSMSSEDDSVCLDWNSENWEERVKIGPYRKISNESFNDNSCAVTRRRHSGPSTLPGDTSPSVEEKLRGSNGHKRSSTWGKVKNIIQHRKETSGKPKTQRPRSIFHLEPQGTGSLEVSPTSDDVDPVPGPLENLSSPACTIAHSKSVGQIYSRTAQHSSSGLQKPSSGSEYRKTSEPDSKAESSPDERPVSMPRSSSVSKWVVVKKAFLGTSPPPRSETELLPGSQASASLPNTPKARRASEDQVEHWHGEVSALTAALDPCLATKQEDEMSNKSTSTTRTRDGALPAASSKRKLKEKDIKWLEKSLILD</sequence>
<dbReference type="EMBL" id="OB660370">
    <property type="protein sequence ID" value="CAD7224445.1"/>
    <property type="molecule type" value="Genomic_DNA"/>
</dbReference>
<accession>A0A7R8W8M0</accession>
<feature type="compositionally biased region" description="Polar residues" evidence="1">
    <location>
        <begin position="291"/>
        <end position="302"/>
    </location>
</feature>
<gene>
    <name evidence="2" type="ORF">CTOB1V02_LOCUS2403</name>
</gene>
<dbReference type="AlphaFoldDB" id="A0A7R8W8M0"/>
<protein>
    <submittedName>
        <fullName evidence="2">Uncharacterized protein</fullName>
    </submittedName>
</protein>
<feature type="region of interest" description="Disordered" evidence="1">
    <location>
        <begin position="394"/>
        <end position="486"/>
    </location>
</feature>
<evidence type="ECO:0000256" key="1">
    <source>
        <dbReference type="SAM" id="MobiDB-lite"/>
    </source>
</evidence>
<name>A0A7R8W8M0_9CRUS</name>
<organism evidence="2">
    <name type="scientific">Cyprideis torosa</name>
    <dbReference type="NCBI Taxonomy" id="163714"/>
    <lineage>
        <taxon>Eukaryota</taxon>
        <taxon>Metazoa</taxon>
        <taxon>Ecdysozoa</taxon>
        <taxon>Arthropoda</taxon>
        <taxon>Crustacea</taxon>
        <taxon>Oligostraca</taxon>
        <taxon>Ostracoda</taxon>
        <taxon>Podocopa</taxon>
        <taxon>Podocopida</taxon>
        <taxon>Cytherocopina</taxon>
        <taxon>Cytheroidea</taxon>
        <taxon>Cytherideidae</taxon>
        <taxon>Cyprideis</taxon>
    </lineage>
</organism>
<feature type="region of interest" description="Disordered" evidence="1">
    <location>
        <begin position="174"/>
        <end position="216"/>
    </location>
</feature>
<feature type="region of interest" description="Disordered" evidence="1">
    <location>
        <begin position="281"/>
        <end position="322"/>
    </location>
</feature>